<feature type="transmembrane region" description="Helical" evidence="8">
    <location>
        <begin position="607"/>
        <end position="627"/>
    </location>
</feature>
<dbReference type="GO" id="GO:0022857">
    <property type="term" value="F:transmembrane transporter activity"/>
    <property type="evidence" value="ECO:0007669"/>
    <property type="project" value="InterPro"/>
</dbReference>
<evidence type="ECO:0000256" key="6">
    <source>
        <dbReference type="ARBA" id="ARBA00023136"/>
    </source>
</evidence>
<feature type="region of interest" description="Disordered" evidence="7">
    <location>
        <begin position="820"/>
        <end position="854"/>
    </location>
</feature>
<feature type="transmembrane region" description="Helical" evidence="8">
    <location>
        <begin position="720"/>
        <end position="739"/>
    </location>
</feature>
<evidence type="ECO:0000256" key="8">
    <source>
        <dbReference type="SAM" id="Phobius"/>
    </source>
</evidence>
<keyword evidence="10" id="KW-1185">Reference proteome</keyword>
<dbReference type="Proteomes" id="UP001153069">
    <property type="component" value="Unassembled WGS sequence"/>
</dbReference>
<feature type="transmembrane region" description="Helical" evidence="8">
    <location>
        <begin position="99"/>
        <end position="121"/>
    </location>
</feature>
<evidence type="ECO:0000313" key="10">
    <source>
        <dbReference type="Proteomes" id="UP001153069"/>
    </source>
</evidence>
<evidence type="ECO:0000313" key="9">
    <source>
        <dbReference type="EMBL" id="CAB9524384.1"/>
    </source>
</evidence>
<keyword evidence="4 8" id="KW-0812">Transmembrane</keyword>
<evidence type="ECO:0000256" key="2">
    <source>
        <dbReference type="ARBA" id="ARBA00022448"/>
    </source>
</evidence>
<proteinExistence type="predicted"/>
<feature type="transmembrane region" description="Helical" evidence="8">
    <location>
        <begin position="245"/>
        <end position="272"/>
    </location>
</feature>
<dbReference type="GO" id="GO:0005886">
    <property type="term" value="C:plasma membrane"/>
    <property type="evidence" value="ECO:0007669"/>
    <property type="project" value="UniProtKB-SubCell"/>
</dbReference>
<feature type="transmembrane region" description="Helical" evidence="8">
    <location>
        <begin position="745"/>
        <end position="765"/>
    </location>
</feature>
<evidence type="ECO:0000256" key="5">
    <source>
        <dbReference type="ARBA" id="ARBA00022989"/>
    </source>
</evidence>
<dbReference type="PANTHER" id="PTHR30047:SF7">
    <property type="entry name" value="HIGH-AFFINITY CHOLINE TRANSPORT PROTEIN"/>
    <property type="match status" value="1"/>
</dbReference>
<keyword evidence="6 8" id="KW-0472">Membrane</keyword>
<dbReference type="InterPro" id="IPR000060">
    <property type="entry name" value="BCCT_transptr"/>
</dbReference>
<evidence type="ECO:0000256" key="4">
    <source>
        <dbReference type="ARBA" id="ARBA00022692"/>
    </source>
</evidence>
<comment type="subcellular location">
    <subcellularLocation>
        <location evidence="1">Cell membrane</location>
        <topology evidence="1">Multi-pass membrane protein</topology>
    </subcellularLocation>
</comment>
<feature type="transmembrane region" description="Helical" evidence="8">
    <location>
        <begin position="419"/>
        <end position="441"/>
    </location>
</feature>
<name>A0A9N8ESP1_9STRA</name>
<reference evidence="9" key="1">
    <citation type="submission" date="2020-06" db="EMBL/GenBank/DDBJ databases">
        <authorList>
            <consortium name="Plant Systems Biology data submission"/>
        </authorList>
    </citation>
    <scope>NUCLEOTIDE SEQUENCE</scope>
    <source>
        <strain evidence="9">D6</strain>
    </source>
</reference>
<feature type="transmembrane region" description="Helical" evidence="8">
    <location>
        <begin position="532"/>
        <end position="550"/>
    </location>
</feature>
<feature type="transmembrane region" description="Helical" evidence="8">
    <location>
        <begin position="313"/>
        <end position="334"/>
    </location>
</feature>
<feature type="transmembrane region" description="Helical" evidence="8">
    <location>
        <begin position="577"/>
        <end position="595"/>
    </location>
</feature>
<keyword evidence="3" id="KW-1003">Cell membrane</keyword>
<feature type="transmembrane region" description="Helical" evidence="8">
    <location>
        <begin position="185"/>
        <end position="212"/>
    </location>
</feature>
<feature type="transmembrane region" description="Helical" evidence="8">
    <location>
        <begin position="61"/>
        <end position="79"/>
    </location>
</feature>
<keyword evidence="5 8" id="KW-1133">Transmembrane helix</keyword>
<feature type="transmembrane region" description="Helical" evidence="8">
    <location>
        <begin position="284"/>
        <end position="307"/>
    </location>
</feature>
<feature type="transmembrane region" description="Helical" evidence="8">
    <location>
        <begin position="141"/>
        <end position="164"/>
    </location>
</feature>
<feature type="transmembrane region" description="Helical" evidence="8">
    <location>
        <begin position="387"/>
        <end position="407"/>
    </location>
</feature>
<evidence type="ECO:0000256" key="7">
    <source>
        <dbReference type="SAM" id="MobiDB-lite"/>
    </source>
</evidence>
<feature type="transmembrane region" description="Helical" evidence="8">
    <location>
        <begin position="648"/>
        <end position="669"/>
    </location>
</feature>
<gene>
    <name evidence="9" type="ORF">SEMRO_1531_G280160.1</name>
</gene>
<comment type="caution">
    <text evidence="9">The sequence shown here is derived from an EMBL/GenBank/DDBJ whole genome shotgun (WGS) entry which is preliminary data.</text>
</comment>
<evidence type="ECO:0000256" key="3">
    <source>
        <dbReference type="ARBA" id="ARBA00022475"/>
    </source>
</evidence>
<protein>
    <submittedName>
        <fullName evidence="9">Glycine betaine/proline/choline</fullName>
    </submittedName>
</protein>
<keyword evidence="2" id="KW-0813">Transport</keyword>
<dbReference type="PANTHER" id="PTHR30047">
    <property type="entry name" value="HIGH-AFFINITY CHOLINE TRANSPORT PROTEIN-RELATED"/>
    <property type="match status" value="1"/>
</dbReference>
<dbReference type="AlphaFoldDB" id="A0A9N8ESP1"/>
<dbReference type="OrthoDB" id="39306at2759"/>
<dbReference type="Pfam" id="PF02028">
    <property type="entry name" value="BCCT"/>
    <property type="match status" value="2"/>
</dbReference>
<evidence type="ECO:0000256" key="1">
    <source>
        <dbReference type="ARBA" id="ARBA00004651"/>
    </source>
</evidence>
<accession>A0A9N8ESP1</accession>
<dbReference type="EMBL" id="CAICTM010001529">
    <property type="protein sequence ID" value="CAB9524384.1"/>
    <property type="molecule type" value="Genomic_DNA"/>
</dbReference>
<organism evidence="9 10">
    <name type="scientific">Seminavis robusta</name>
    <dbReference type="NCBI Taxonomy" id="568900"/>
    <lineage>
        <taxon>Eukaryota</taxon>
        <taxon>Sar</taxon>
        <taxon>Stramenopiles</taxon>
        <taxon>Ochrophyta</taxon>
        <taxon>Bacillariophyta</taxon>
        <taxon>Bacillariophyceae</taxon>
        <taxon>Bacillariophycidae</taxon>
        <taxon>Naviculales</taxon>
        <taxon>Naviculaceae</taxon>
        <taxon>Seminavis</taxon>
    </lineage>
</organism>
<sequence length="854" mass="95321">MTFDYERSLELQKHAALEHAKQYEQPKKHAVEEDFDLEKYPVREWSIRIPGLSEPVAFNPLVSLIGIVFLWGLAIWCIVDPEGSSEELTAWRSQITLKFTWLFIGTRCVFFFYLLFIAYRFGHIKLAPTPDEEPEFSTGSYFMMIFAAGVAVALFVYGVAEPLWHQGSHYMAQQAYRTQDEIDQFAINMTVTNWGFTAWAPYLIVAIAQGLAGHRYGLPMTFRSCFYPILGEYTWGWMGDVVDGFTIVTTVAGVCTSLGLGAINIVAGFQFLRWVDQDIDQDRLTLIQNLTIWGITAMATASVLSGLHHGVQMLSKVAFVFGSLLFFLIFVMDNTKFLMNLQIQEVGYYLQWSLFQLNFWTDAFGQLREGEGRAVDSQASEAWWMDAWMVFYQAWWVAWAAFVGLFIARISRGRTVGEVIMYSLIVPVLYCILWFSVWGGVALRQSRQALELEALGTSIYNNSLHFAVPGSSFCFEVPQETVYGPGDPETAVFTNHLPGVTPVCQFDSSNAEASAYNVLYSFSFPEYFSGDGLGPFMSVIFIIALAIYFATSSDSGSLIVDHLASNGRTRHHWIQRLFWAVTEGAVATALLSAGGSNALVAVQAGSVIAGLPYVVLLCYLCQSIWVFCHAGDKQATGEYILPNQQPEFFFPIYGGVFNVFEYAASLGNVNPQRVEREMHLPNNLQVKEFAKGIFVPFVSLHQVLSAAYPRNRLSNMACAAGYGVLYATWIGLFIAVLGGNKGVKGWAWAFFFAASILLGSLRNGFRCRYNIRSNALGDFLASLFLWPQVLAQLRVQCITLGLPVDKTDEVEVAPFKLEEATETKGVRSSEASEEVSPASLSPSEMEFPQTEIVA</sequence>
<feature type="compositionally biased region" description="Low complexity" evidence="7">
    <location>
        <begin position="834"/>
        <end position="844"/>
    </location>
</feature>